<name>A0A6A6PZB4_9PEZI</name>
<reference evidence="4" key="1">
    <citation type="journal article" date="2020" name="Stud. Mycol.">
        <title>101 Dothideomycetes genomes: a test case for predicting lifestyles and emergence of pathogens.</title>
        <authorList>
            <person name="Haridas S."/>
            <person name="Albert R."/>
            <person name="Binder M."/>
            <person name="Bloem J."/>
            <person name="Labutti K."/>
            <person name="Salamov A."/>
            <person name="Andreopoulos B."/>
            <person name="Baker S."/>
            <person name="Barry K."/>
            <person name="Bills G."/>
            <person name="Bluhm B."/>
            <person name="Cannon C."/>
            <person name="Castanera R."/>
            <person name="Culley D."/>
            <person name="Daum C."/>
            <person name="Ezra D."/>
            <person name="Gonzalez J."/>
            <person name="Henrissat B."/>
            <person name="Kuo A."/>
            <person name="Liang C."/>
            <person name="Lipzen A."/>
            <person name="Lutzoni F."/>
            <person name="Magnuson J."/>
            <person name="Mondo S."/>
            <person name="Nolan M."/>
            <person name="Ohm R."/>
            <person name="Pangilinan J."/>
            <person name="Park H.-J."/>
            <person name="Ramirez L."/>
            <person name="Alfaro M."/>
            <person name="Sun H."/>
            <person name="Tritt A."/>
            <person name="Yoshinaga Y."/>
            <person name="Zwiers L.-H."/>
            <person name="Turgeon B."/>
            <person name="Goodwin S."/>
            <person name="Spatafora J."/>
            <person name="Crous P."/>
            <person name="Grigoriev I."/>
        </authorList>
    </citation>
    <scope>NUCLEOTIDE SEQUENCE</scope>
    <source>
        <strain evidence="4">CBS 113389</strain>
    </source>
</reference>
<feature type="compositionally biased region" description="Polar residues" evidence="1">
    <location>
        <begin position="103"/>
        <end position="112"/>
    </location>
</feature>
<evidence type="ECO:0000256" key="1">
    <source>
        <dbReference type="SAM" id="MobiDB-lite"/>
    </source>
</evidence>
<dbReference type="GeneID" id="54479883"/>
<keyword evidence="2" id="KW-1133">Transmembrane helix</keyword>
<evidence type="ECO:0000313" key="5">
    <source>
        <dbReference type="Proteomes" id="UP000799767"/>
    </source>
</evidence>
<gene>
    <name evidence="4" type="ORF">BDY17DRAFT_96489</name>
</gene>
<organism evidence="4 5">
    <name type="scientific">Neohortaea acidophila</name>
    <dbReference type="NCBI Taxonomy" id="245834"/>
    <lineage>
        <taxon>Eukaryota</taxon>
        <taxon>Fungi</taxon>
        <taxon>Dikarya</taxon>
        <taxon>Ascomycota</taxon>
        <taxon>Pezizomycotina</taxon>
        <taxon>Dothideomycetes</taxon>
        <taxon>Dothideomycetidae</taxon>
        <taxon>Mycosphaerellales</taxon>
        <taxon>Teratosphaeriaceae</taxon>
        <taxon>Neohortaea</taxon>
    </lineage>
</organism>
<dbReference type="EMBL" id="MU001633">
    <property type="protein sequence ID" value="KAF2485084.1"/>
    <property type="molecule type" value="Genomic_DNA"/>
</dbReference>
<keyword evidence="5" id="KW-1185">Reference proteome</keyword>
<proteinExistence type="predicted"/>
<feature type="signal peptide" evidence="3">
    <location>
        <begin position="1"/>
        <end position="17"/>
    </location>
</feature>
<keyword evidence="2" id="KW-0812">Transmembrane</keyword>
<protein>
    <recommendedName>
        <fullName evidence="6">Cell wall protein</fullName>
    </recommendedName>
</protein>
<dbReference type="RefSeq" id="XP_033591653.1">
    <property type="nucleotide sequence ID" value="XM_033738882.1"/>
</dbReference>
<dbReference type="Proteomes" id="UP000799767">
    <property type="component" value="Unassembled WGS sequence"/>
</dbReference>
<keyword evidence="3" id="KW-0732">Signal</keyword>
<feature type="transmembrane region" description="Helical" evidence="2">
    <location>
        <begin position="187"/>
        <end position="204"/>
    </location>
</feature>
<feature type="region of interest" description="Disordered" evidence="1">
    <location>
        <begin position="92"/>
        <end position="140"/>
    </location>
</feature>
<feature type="compositionally biased region" description="Low complexity" evidence="1">
    <location>
        <begin position="113"/>
        <end position="140"/>
    </location>
</feature>
<feature type="compositionally biased region" description="Low complexity" evidence="1">
    <location>
        <begin position="92"/>
        <end position="102"/>
    </location>
</feature>
<accession>A0A6A6PZB4</accession>
<sequence length="205" mass="19947">MKATILAATTLVSLVAANPLTAAPAKRTSNPPACIPAHSYPNGLVCTDVSGSLFLTLPTAETAVTDQPYATTTIGPPATTLSLDTQPAYATSTTYTSAPSSTVSLKTSPAEKTSTNSATDSPSSASSAKSSSSSSGSLSFKTTPAFATSTTYSSASSTTTAPSAATSTAAAATSSTGSSSTGGASRVSFGGAAVLAGLAGFFFLL</sequence>
<evidence type="ECO:0000256" key="3">
    <source>
        <dbReference type="SAM" id="SignalP"/>
    </source>
</evidence>
<feature type="chain" id="PRO_5025679588" description="Cell wall protein" evidence="3">
    <location>
        <begin position="18"/>
        <end position="205"/>
    </location>
</feature>
<dbReference type="OrthoDB" id="3836772at2759"/>
<evidence type="ECO:0000256" key="2">
    <source>
        <dbReference type="SAM" id="Phobius"/>
    </source>
</evidence>
<keyword evidence="2" id="KW-0472">Membrane</keyword>
<evidence type="ECO:0000313" key="4">
    <source>
        <dbReference type="EMBL" id="KAF2485084.1"/>
    </source>
</evidence>
<dbReference type="AlphaFoldDB" id="A0A6A6PZB4"/>
<evidence type="ECO:0008006" key="6">
    <source>
        <dbReference type="Google" id="ProtNLM"/>
    </source>
</evidence>